<evidence type="ECO:0000313" key="1">
    <source>
        <dbReference type="EMBL" id="ADN36429.1"/>
    </source>
</evidence>
<dbReference type="AlphaFoldDB" id="E1RHC5"/>
<organism evidence="1 2">
    <name type="scientific">Methanolacinia petrolearia (strain DSM 11571 / OCM 486 / SEBR 4847)</name>
    <name type="common">Methanoplanus petrolearius</name>
    <dbReference type="NCBI Taxonomy" id="679926"/>
    <lineage>
        <taxon>Archaea</taxon>
        <taxon>Methanobacteriati</taxon>
        <taxon>Methanobacteriota</taxon>
        <taxon>Stenosarchaea group</taxon>
        <taxon>Methanomicrobia</taxon>
        <taxon>Methanomicrobiales</taxon>
        <taxon>Methanomicrobiaceae</taxon>
        <taxon>Methanolacinia</taxon>
    </lineage>
</organism>
<accession>E1RHC5</accession>
<sequence>MIIDELKDLLTESLKETFVNDVHLYQNNLCERSKVFRIGLILSQKIKDNPEYSGYSVDCEYNKRGDHPKIISNKNPQSPDLMLHRRGDFPEDNLLVVEFKVLCKGFYKKGFYNDIEKLKILTKDGEYNYRLGAHVFLCSSGYIIKWYESGKDEPDFYIYSAIQEEELNKDDKRLRANKFLKEYENISLSCK</sequence>
<dbReference type="STRING" id="679926.Mpet_1676"/>
<dbReference type="KEGG" id="mpi:Mpet_1676"/>
<keyword evidence="2" id="KW-1185">Reference proteome</keyword>
<dbReference type="HOGENOM" id="CLU_1418708_0_0_2"/>
<dbReference type="EMBL" id="CP002117">
    <property type="protein sequence ID" value="ADN36429.1"/>
    <property type="molecule type" value="Genomic_DNA"/>
</dbReference>
<dbReference type="Proteomes" id="UP000006565">
    <property type="component" value="Chromosome"/>
</dbReference>
<gene>
    <name evidence="1" type="ordered locus">Mpet_1676</name>
</gene>
<dbReference type="GeneID" id="9744148"/>
<reference evidence="1 2" key="1">
    <citation type="journal article" date="2010" name="Stand. Genomic Sci.">
        <title>Complete genome sequence of Methanoplanus petrolearius type strain (SEBR 4847).</title>
        <authorList>
            <person name="Brambilla E."/>
            <person name="Djao O.D."/>
            <person name="Daligault H."/>
            <person name="Lapidus A."/>
            <person name="Lucas S."/>
            <person name="Hammon N."/>
            <person name="Nolan M."/>
            <person name="Tice H."/>
            <person name="Cheng J.F."/>
            <person name="Han C."/>
            <person name="Tapia R."/>
            <person name="Goodwin L."/>
            <person name="Pitluck S."/>
            <person name="Liolios K."/>
            <person name="Ivanova N."/>
            <person name="Mavromatis K."/>
            <person name="Mikhailova N."/>
            <person name="Pati A."/>
            <person name="Chen A."/>
            <person name="Palaniappan K."/>
            <person name="Land M."/>
            <person name="Hauser L."/>
            <person name="Chang Y.J."/>
            <person name="Jeffries C.D."/>
            <person name="Rohde M."/>
            <person name="Spring S."/>
            <person name="Sikorski J."/>
            <person name="Goker M."/>
            <person name="Woyke T."/>
            <person name="Bristow J."/>
            <person name="Eisen J.A."/>
            <person name="Markowitz V."/>
            <person name="Hugenholtz P."/>
            <person name="Kyrpides N.C."/>
            <person name="Klenk H.P."/>
        </authorList>
    </citation>
    <scope>NUCLEOTIDE SEQUENCE [LARGE SCALE GENOMIC DNA]</scope>
    <source>
        <strain evidence="2">DSM 11571 / OCM 486 / SEBR 4847</strain>
    </source>
</reference>
<dbReference type="RefSeq" id="WP_013329606.1">
    <property type="nucleotide sequence ID" value="NC_014507.1"/>
</dbReference>
<proteinExistence type="predicted"/>
<evidence type="ECO:0000313" key="2">
    <source>
        <dbReference type="Proteomes" id="UP000006565"/>
    </source>
</evidence>
<protein>
    <submittedName>
        <fullName evidence="1">Uncharacterized protein</fullName>
    </submittedName>
</protein>
<name>E1RHC5_METP4</name>